<organism evidence="3 4">
    <name type="scientific">Acidocella aminolytica 101 = DSM 11237</name>
    <dbReference type="NCBI Taxonomy" id="1120923"/>
    <lineage>
        <taxon>Bacteria</taxon>
        <taxon>Pseudomonadati</taxon>
        <taxon>Pseudomonadota</taxon>
        <taxon>Alphaproteobacteria</taxon>
        <taxon>Acetobacterales</taxon>
        <taxon>Acidocellaceae</taxon>
        <taxon>Acidocella</taxon>
    </lineage>
</organism>
<evidence type="ECO:0000313" key="3">
    <source>
        <dbReference type="EMBL" id="GAN78751.1"/>
    </source>
</evidence>
<keyword evidence="1 3" id="KW-0489">Methyltransferase</keyword>
<dbReference type="Proteomes" id="UP000032668">
    <property type="component" value="Unassembled WGS sequence"/>
</dbReference>
<dbReference type="STRING" id="1120923.SAMN02746095_01213"/>
<comment type="caution">
    <text evidence="3">The sequence shown here is derived from an EMBL/GenBank/DDBJ whole genome shotgun (WGS) entry which is preliminary data.</text>
</comment>
<keyword evidence="4" id="KW-1185">Reference proteome</keyword>
<dbReference type="GO" id="GO:0008168">
    <property type="term" value="F:methyltransferase activity"/>
    <property type="evidence" value="ECO:0007669"/>
    <property type="project" value="UniProtKB-KW"/>
</dbReference>
<protein>
    <submittedName>
        <fullName evidence="3">Methyltransferase</fullName>
    </submittedName>
</protein>
<dbReference type="GO" id="GO:0032259">
    <property type="term" value="P:methylation"/>
    <property type="evidence" value="ECO:0007669"/>
    <property type="project" value="UniProtKB-KW"/>
</dbReference>
<name>A0A0D6PBM3_9PROT</name>
<dbReference type="InterPro" id="IPR029063">
    <property type="entry name" value="SAM-dependent_MTases_sf"/>
</dbReference>
<dbReference type="OrthoDB" id="9793723at2"/>
<proteinExistence type="predicted"/>
<dbReference type="AlphaFoldDB" id="A0A0D6PBM3"/>
<dbReference type="PANTHER" id="PTHR13090">
    <property type="entry name" value="ARGININE-HYDROXYLASE NDUFAF5, MITOCHONDRIAL"/>
    <property type="match status" value="1"/>
</dbReference>
<evidence type="ECO:0000256" key="1">
    <source>
        <dbReference type="ARBA" id="ARBA00022603"/>
    </source>
</evidence>
<evidence type="ECO:0000313" key="4">
    <source>
        <dbReference type="Proteomes" id="UP000032668"/>
    </source>
</evidence>
<dbReference type="PANTHER" id="PTHR13090:SF1">
    <property type="entry name" value="ARGININE-HYDROXYLASE NDUFAF5, MITOCHONDRIAL"/>
    <property type="match status" value="1"/>
</dbReference>
<dbReference type="RefSeq" id="WP_048877238.1">
    <property type="nucleotide sequence ID" value="NZ_BANC01000007.1"/>
</dbReference>
<dbReference type="InterPro" id="IPR050602">
    <property type="entry name" value="Malonyl-ACP_OMT"/>
</dbReference>
<dbReference type="EMBL" id="BANC01000007">
    <property type="protein sequence ID" value="GAN78751.1"/>
    <property type="molecule type" value="Genomic_DNA"/>
</dbReference>
<sequence>MQKIFDFDALVKHRNRAARRIDPVLPVLEDLTDRLLDRLDDTTRRFTRALDFGGRGALAPALMARGMLVDSADFSASMAARAGGRALPLAAPDDFGLAPEAYDLIVAPLSLHGLDDLPGALIQLRRALKSEGLLLASLPVLGTLHELRLALLEVEEQLTGRVSPRVAPFPELRDCAGLLQRAGFTHPVADIEELDFLYANPLAMLHELRDAGETNALLGRSRTIPPRALFPAALATLPQREGRTEVKLRMAMLTGWAS</sequence>
<dbReference type="SUPFAM" id="SSF53335">
    <property type="entry name" value="S-adenosyl-L-methionine-dependent methyltransferases"/>
    <property type="match status" value="1"/>
</dbReference>
<reference evidence="3 4" key="1">
    <citation type="submission" date="2012-11" db="EMBL/GenBank/DDBJ databases">
        <title>Whole genome sequence of Acidocella aminolytica 101 = DSM 11237.</title>
        <authorList>
            <person name="Azuma Y."/>
            <person name="Higashiura N."/>
            <person name="Hirakawa H."/>
            <person name="Matsushita K."/>
        </authorList>
    </citation>
    <scope>NUCLEOTIDE SEQUENCE [LARGE SCALE GENOMIC DNA]</scope>
    <source>
        <strain evidence="4">101 / DSM 11237</strain>
    </source>
</reference>
<dbReference type="Pfam" id="PF13489">
    <property type="entry name" value="Methyltransf_23"/>
    <property type="match status" value="1"/>
</dbReference>
<gene>
    <name evidence="3" type="ORF">Aam_007_038</name>
</gene>
<evidence type="ECO:0000256" key="2">
    <source>
        <dbReference type="ARBA" id="ARBA00022679"/>
    </source>
</evidence>
<accession>A0A0D6PBM3</accession>
<dbReference type="Gene3D" id="3.40.50.150">
    <property type="entry name" value="Vaccinia Virus protein VP39"/>
    <property type="match status" value="1"/>
</dbReference>
<keyword evidence="2 3" id="KW-0808">Transferase</keyword>